<feature type="compositionally biased region" description="Basic and acidic residues" evidence="1">
    <location>
        <begin position="37"/>
        <end position="85"/>
    </location>
</feature>
<accession>A0AAD8AP94</accession>
<gene>
    <name evidence="2" type="ORF">Bpfe_030660</name>
</gene>
<name>A0AAD8AP94_BIOPF</name>
<protein>
    <submittedName>
        <fullName evidence="2">Uncharacterized protein</fullName>
    </submittedName>
</protein>
<reference evidence="2" key="2">
    <citation type="submission" date="2023-04" db="EMBL/GenBank/DDBJ databases">
        <authorList>
            <person name="Bu L."/>
            <person name="Lu L."/>
            <person name="Laidemitt M.R."/>
            <person name="Zhang S.M."/>
            <person name="Mutuku M."/>
            <person name="Mkoji G."/>
            <person name="Steinauer M."/>
            <person name="Loker E.S."/>
        </authorList>
    </citation>
    <scope>NUCLEOTIDE SEQUENCE</scope>
    <source>
        <strain evidence="2">KasaAsao</strain>
        <tissue evidence="2">Whole Snail</tissue>
    </source>
</reference>
<feature type="compositionally biased region" description="Basic and acidic residues" evidence="1">
    <location>
        <begin position="1"/>
        <end position="25"/>
    </location>
</feature>
<dbReference type="EMBL" id="JASAOG010000381">
    <property type="protein sequence ID" value="KAK0039916.1"/>
    <property type="molecule type" value="Genomic_DNA"/>
</dbReference>
<comment type="caution">
    <text evidence="2">The sequence shown here is derived from an EMBL/GenBank/DDBJ whole genome shotgun (WGS) entry which is preliminary data.</text>
</comment>
<dbReference type="AlphaFoldDB" id="A0AAD8AP94"/>
<feature type="region of interest" description="Disordered" evidence="1">
    <location>
        <begin position="1"/>
        <end position="100"/>
    </location>
</feature>
<reference evidence="2" key="1">
    <citation type="journal article" date="2023" name="PLoS Negl. Trop. Dis.">
        <title>A genome sequence for Biomphalaria pfeifferi, the major vector snail for the human-infecting parasite Schistosoma mansoni.</title>
        <authorList>
            <person name="Bu L."/>
            <person name="Lu L."/>
            <person name="Laidemitt M.R."/>
            <person name="Zhang S.M."/>
            <person name="Mutuku M."/>
            <person name="Mkoji G."/>
            <person name="Steinauer M."/>
            <person name="Loker E.S."/>
        </authorList>
    </citation>
    <scope>NUCLEOTIDE SEQUENCE</scope>
    <source>
        <strain evidence="2">KasaAsao</strain>
    </source>
</reference>
<dbReference type="Proteomes" id="UP001233172">
    <property type="component" value="Unassembled WGS sequence"/>
</dbReference>
<proteinExistence type="predicted"/>
<sequence length="117" mass="14002">MGRYRGERGGGERKKESWEKRREKEEEREERKRKKEKRDGKKEKDKNKRKREIIESKNKIGKVGREKEGELTEGREIDREKKSQDDPQGDNELYTNCPYPGAICPTRSCTRLVPWIH</sequence>
<evidence type="ECO:0000313" key="2">
    <source>
        <dbReference type="EMBL" id="KAK0039916.1"/>
    </source>
</evidence>
<keyword evidence="3" id="KW-1185">Reference proteome</keyword>
<evidence type="ECO:0000313" key="3">
    <source>
        <dbReference type="Proteomes" id="UP001233172"/>
    </source>
</evidence>
<evidence type="ECO:0000256" key="1">
    <source>
        <dbReference type="SAM" id="MobiDB-lite"/>
    </source>
</evidence>
<organism evidence="2 3">
    <name type="scientific">Biomphalaria pfeifferi</name>
    <name type="common">Bloodfluke planorb</name>
    <name type="synonym">Freshwater snail</name>
    <dbReference type="NCBI Taxonomy" id="112525"/>
    <lineage>
        <taxon>Eukaryota</taxon>
        <taxon>Metazoa</taxon>
        <taxon>Spiralia</taxon>
        <taxon>Lophotrochozoa</taxon>
        <taxon>Mollusca</taxon>
        <taxon>Gastropoda</taxon>
        <taxon>Heterobranchia</taxon>
        <taxon>Euthyneura</taxon>
        <taxon>Panpulmonata</taxon>
        <taxon>Hygrophila</taxon>
        <taxon>Lymnaeoidea</taxon>
        <taxon>Planorbidae</taxon>
        <taxon>Biomphalaria</taxon>
    </lineage>
</organism>